<dbReference type="GO" id="GO:0003700">
    <property type="term" value="F:DNA-binding transcription factor activity"/>
    <property type="evidence" value="ECO:0007669"/>
    <property type="project" value="TreeGrafter"/>
</dbReference>
<dbReference type="PANTHER" id="PTHR30146">
    <property type="entry name" value="LACI-RELATED TRANSCRIPTIONAL REPRESSOR"/>
    <property type="match status" value="1"/>
</dbReference>
<protein>
    <submittedName>
        <fullName evidence="5">Transcriptional regulator, LacI family</fullName>
    </submittedName>
</protein>
<dbReference type="SMART" id="SM00354">
    <property type="entry name" value="HTH_LACI"/>
    <property type="match status" value="1"/>
</dbReference>
<dbReference type="SUPFAM" id="SSF53822">
    <property type="entry name" value="Periplasmic binding protein-like I"/>
    <property type="match status" value="1"/>
</dbReference>
<sequence length="340" mass="35745">MATIDDVAKAAGVSTSTVSYVLSGKRPISGPTRARVERAIRDLGYRPHAGARALASSRTNVIALVAPLRVAVNVNVIMEFVTGVVQAARTHNYDVLLLTQDDATGIDRVSSGSMVDAIIAMDIEEDDPRIPLLAQARQPAVLIGLPRDSSGLSCVDLDFFGAGTATVRHLAQLGHTSLAMLGAPEAVWKRHTSFWDRTLSGATYEANARDISLHAIACEASEVGARTAVATILSTHPDTTGLIVHNEAALPHVVAALRDRGLSIPDDMSIVAICPQHLATSQPQPLSSVTIPATAIGKVAVDMAIQRLNDPEQPAETRLLAAELTQRATTAAPHSAPVAP</sequence>
<dbReference type="RefSeq" id="WP_015772037.1">
    <property type="nucleotide sequence ID" value="NC_013174.1"/>
</dbReference>
<gene>
    <name evidence="5" type="ordered locus">Jden_1766</name>
</gene>
<dbReference type="Pfam" id="PF13377">
    <property type="entry name" value="Peripla_BP_3"/>
    <property type="match status" value="1"/>
</dbReference>
<dbReference type="PROSITE" id="PS50932">
    <property type="entry name" value="HTH_LACI_2"/>
    <property type="match status" value="1"/>
</dbReference>
<dbReference type="KEGG" id="jde:Jden_1766"/>
<dbReference type="PANTHER" id="PTHR30146:SF153">
    <property type="entry name" value="LACTOSE OPERON REPRESSOR"/>
    <property type="match status" value="1"/>
</dbReference>
<dbReference type="OrthoDB" id="252678at2"/>
<dbReference type="CDD" id="cd01392">
    <property type="entry name" value="HTH_LacI"/>
    <property type="match status" value="1"/>
</dbReference>
<dbReference type="SUPFAM" id="SSF47413">
    <property type="entry name" value="lambda repressor-like DNA-binding domains"/>
    <property type="match status" value="1"/>
</dbReference>
<dbReference type="InterPro" id="IPR000843">
    <property type="entry name" value="HTH_LacI"/>
</dbReference>
<dbReference type="Gene3D" id="3.40.50.2300">
    <property type="match status" value="2"/>
</dbReference>
<proteinExistence type="predicted"/>
<dbReference type="PROSITE" id="PS00356">
    <property type="entry name" value="HTH_LACI_1"/>
    <property type="match status" value="1"/>
</dbReference>
<dbReference type="InterPro" id="IPR028082">
    <property type="entry name" value="Peripla_BP_I"/>
</dbReference>
<keyword evidence="1" id="KW-0805">Transcription regulation</keyword>
<evidence type="ECO:0000313" key="5">
    <source>
        <dbReference type="EMBL" id="ACV09409.1"/>
    </source>
</evidence>
<keyword evidence="2" id="KW-0238">DNA-binding</keyword>
<evidence type="ECO:0000259" key="4">
    <source>
        <dbReference type="PROSITE" id="PS50932"/>
    </source>
</evidence>
<dbReference type="STRING" id="471856.Jden_1766"/>
<dbReference type="GO" id="GO:0000976">
    <property type="term" value="F:transcription cis-regulatory region binding"/>
    <property type="evidence" value="ECO:0007669"/>
    <property type="project" value="TreeGrafter"/>
</dbReference>
<dbReference type="InterPro" id="IPR046335">
    <property type="entry name" value="LacI/GalR-like_sensor"/>
</dbReference>
<evidence type="ECO:0000256" key="2">
    <source>
        <dbReference type="ARBA" id="ARBA00023125"/>
    </source>
</evidence>
<accession>C7QZB1</accession>
<evidence type="ECO:0000313" key="6">
    <source>
        <dbReference type="Proteomes" id="UP000000628"/>
    </source>
</evidence>
<dbReference type="HOGENOM" id="CLU_037628_6_1_11"/>
<keyword evidence="6" id="KW-1185">Reference proteome</keyword>
<reference evidence="5 6" key="1">
    <citation type="journal article" date="2009" name="Stand. Genomic Sci.">
        <title>Complete genome sequence of Jonesia denitrificans type strain (Prevot 55134).</title>
        <authorList>
            <person name="Pukall R."/>
            <person name="Gehrich-Schroter G."/>
            <person name="Lapidus A."/>
            <person name="Nolan M."/>
            <person name="Glavina Del Rio T."/>
            <person name="Lucas S."/>
            <person name="Chen F."/>
            <person name="Tice H."/>
            <person name="Pitluck S."/>
            <person name="Cheng J.F."/>
            <person name="Copeland A."/>
            <person name="Saunders E."/>
            <person name="Brettin T."/>
            <person name="Detter J.C."/>
            <person name="Bruce D."/>
            <person name="Goodwin L."/>
            <person name="Pati A."/>
            <person name="Ivanova N."/>
            <person name="Mavromatis K."/>
            <person name="Ovchinnikova G."/>
            <person name="Chen A."/>
            <person name="Palaniappan K."/>
            <person name="Land M."/>
            <person name="Hauser L."/>
            <person name="Chang Y.J."/>
            <person name="Jeffries C.D."/>
            <person name="Chain P."/>
            <person name="Goker M."/>
            <person name="Bristow J."/>
            <person name="Eisen J.A."/>
            <person name="Markowitz V."/>
            <person name="Hugenholtz P."/>
            <person name="Kyrpides N.C."/>
            <person name="Klenk H.P."/>
            <person name="Han C."/>
        </authorList>
    </citation>
    <scope>NUCLEOTIDE SEQUENCE [LARGE SCALE GENOMIC DNA]</scope>
    <source>
        <strain evidence="6">ATCC 14870 / DSM 20603 / BCRC 15368 / CIP 55.134 / JCM 11481 / NBRC 15587 / NCTC 10816 / Prevot 55134</strain>
    </source>
</reference>
<evidence type="ECO:0000256" key="3">
    <source>
        <dbReference type="ARBA" id="ARBA00023163"/>
    </source>
</evidence>
<dbReference type="AlphaFoldDB" id="C7QZB1"/>
<organism evidence="5 6">
    <name type="scientific">Jonesia denitrificans (strain ATCC 14870 / DSM 20603 / BCRC 15368 / CIP 55.134 / JCM 11481 / NBRC 15587 / NCTC 10816 / Prevot 55134)</name>
    <name type="common">Listeria denitrificans</name>
    <dbReference type="NCBI Taxonomy" id="471856"/>
    <lineage>
        <taxon>Bacteria</taxon>
        <taxon>Bacillati</taxon>
        <taxon>Actinomycetota</taxon>
        <taxon>Actinomycetes</taxon>
        <taxon>Micrococcales</taxon>
        <taxon>Jonesiaceae</taxon>
        <taxon>Jonesia</taxon>
    </lineage>
</organism>
<dbReference type="Gene3D" id="1.10.260.40">
    <property type="entry name" value="lambda repressor-like DNA-binding domains"/>
    <property type="match status" value="1"/>
</dbReference>
<dbReference type="Proteomes" id="UP000000628">
    <property type="component" value="Chromosome"/>
</dbReference>
<feature type="domain" description="HTH lacI-type" evidence="4">
    <location>
        <begin position="2"/>
        <end position="56"/>
    </location>
</feature>
<keyword evidence="3" id="KW-0804">Transcription</keyword>
<dbReference type="eggNOG" id="COG1609">
    <property type="taxonomic scope" value="Bacteria"/>
</dbReference>
<dbReference type="Pfam" id="PF00356">
    <property type="entry name" value="LacI"/>
    <property type="match status" value="1"/>
</dbReference>
<dbReference type="InterPro" id="IPR010982">
    <property type="entry name" value="Lambda_DNA-bd_dom_sf"/>
</dbReference>
<dbReference type="CDD" id="cd06267">
    <property type="entry name" value="PBP1_LacI_sugar_binding-like"/>
    <property type="match status" value="1"/>
</dbReference>
<evidence type="ECO:0000256" key="1">
    <source>
        <dbReference type="ARBA" id="ARBA00023015"/>
    </source>
</evidence>
<dbReference type="EMBL" id="CP001706">
    <property type="protein sequence ID" value="ACV09409.1"/>
    <property type="molecule type" value="Genomic_DNA"/>
</dbReference>
<name>C7QZB1_JONDD</name>